<feature type="compositionally biased region" description="Basic and acidic residues" evidence="1">
    <location>
        <begin position="23"/>
        <end position="35"/>
    </location>
</feature>
<dbReference type="KEGG" id="ksn:90829988"/>
<dbReference type="EMBL" id="CP144058">
    <property type="protein sequence ID" value="WWD20204.1"/>
    <property type="molecule type" value="Genomic_DNA"/>
</dbReference>
<keyword evidence="3" id="KW-1185">Reference proteome</keyword>
<name>A0AAJ8LN89_9TREE</name>
<reference evidence="2" key="2">
    <citation type="submission" date="2024-01" db="EMBL/GenBank/DDBJ databases">
        <title>Comparative genomics of Cryptococcus and Kwoniella reveals pathogenesis evolution and contrasting modes of karyotype evolution via chromosome fusion or intercentromeric recombination.</title>
        <authorList>
            <person name="Coelho M.A."/>
            <person name="David-Palma M."/>
            <person name="Shea T."/>
            <person name="Bowers K."/>
            <person name="McGinley-Smith S."/>
            <person name="Mohammad A.W."/>
            <person name="Gnirke A."/>
            <person name="Yurkov A.M."/>
            <person name="Nowrousian M."/>
            <person name="Sun S."/>
            <person name="Cuomo C.A."/>
            <person name="Heitman J."/>
        </authorList>
    </citation>
    <scope>NUCLEOTIDE SEQUENCE</scope>
    <source>
        <strain evidence="2">CBS 12478</strain>
    </source>
</reference>
<organism evidence="2 3">
    <name type="scientific">Kwoniella shandongensis</name>
    <dbReference type="NCBI Taxonomy" id="1734106"/>
    <lineage>
        <taxon>Eukaryota</taxon>
        <taxon>Fungi</taxon>
        <taxon>Dikarya</taxon>
        <taxon>Basidiomycota</taxon>
        <taxon>Agaricomycotina</taxon>
        <taxon>Tremellomycetes</taxon>
        <taxon>Tremellales</taxon>
        <taxon>Cryptococcaceae</taxon>
        <taxon>Kwoniella</taxon>
    </lineage>
</organism>
<proteinExistence type="predicted"/>
<dbReference type="AlphaFoldDB" id="A0AAJ8LN89"/>
<feature type="compositionally biased region" description="Polar residues" evidence="1">
    <location>
        <begin position="64"/>
        <end position="83"/>
    </location>
</feature>
<dbReference type="GeneID" id="90829988"/>
<evidence type="ECO:0000313" key="2">
    <source>
        <dbReference type="EMBL" id="WWD20204.1"/>
    </source>
</evidence>
<accession>A0AAJ8LN89</accession>
<feature type="region of interest" description="Disordered" evidence="1">
    <location>
        <begin position="56"/>
        <end position="83"/>
    </location>
</feature>
<feature type="region of interest" description="Disordered" evidence="1">
    <location>
        <begin position="16"/>
        <end position="35"/>
    </location>
</feature>
<reference evidence="2" key="1">
    <citation type="submission" date="2017-08" db="EMBL/GenBank/DDBJ databases">
        <authorList>
            <person name="Cuomo C."/>
            <person name="Billmyre B."/>
            <person name="Heitman J."/>
        </authorList>
    </citation>
    <scope>NUCLEOTIDE SEQUENCE</scope>
    <source>
        <strain evidence="2">CBS 12478</strain>
    </source>
</reference>
<protein>
    <submittedName>
        <fullName evidence="2">Uncharacterized protein</fullName>
    </submittedName>
</protein>
<sequence>MTLLLQAGGDVARSGFVSGQEIGTRKEDTPHSGREEGEIAAMASRVLKEDVPLRERADGGGMVRNSQVTRASSRSGGNNMYHH</sequence>
<evidence type="ECO:0000313" key="3">
    <source>
        <dbReference type="Proteomes" id="UP000322225"/>
    </source>
</evidence>
<evidence type="ECO:0000256" key="1">
    <source>
        <dbReference type="SAM" id="MobiDB-lite"/>
    </source>
</evidence>
<gene>
    <name evidence="2" type="ORF">CI109_104680</name>
</gene>
<dbReference type="RefSeq" id="XP_065823609.1">
    <property type="nucleotide sequence ID" value="XM_065967537.1"/>
</dbReference>
<dbReference type="Proteomes" id="UP000322225">
    <property type="component" value="Chromosome 8"/>
</dbReference>